<proteinExistence type="predicted"/>
<evidence type="ECO:0000313" key="1">
    <source>
        <dbReference type="EMBL" id="KAF1839403.1"/>
    </source>
</evidence>
<dbReference type="Proteomes" id="UP000800040">
    <property type="component" value="Unassembled WGS sequence"/>
</dbReference>
<reference evidence="1" key="1">
    <citation type="submission" date="2020-01" db="EMBL/GenBank/DDBJ databases">
        <authorList>
            <consortium name="DOE Joint Genome Institute"/>
            <person name="Haridas S."/>
            <person name="Albert R."/>
            <person name="Binder M."/>
            <person name="Bloem J."/>
            <person name="Labutti K."/>
            <person name="Salamov A."/>
            <person name="Andreopoulos B."/>
            <person name="Baker S.E."/>
            <person name="Barry K."/>
            <person name="Bills G."/>
            <person name="Bluhm B.H."/>
            <person name="Cannon C."/>
            <person name="Castanera R."/>
            <person name="Culley D.E."/>
            <person name="Daum C."/>
            <person name="Ezra D."/>
            <person name="Gonzalez J.B."/>
            <person name="Henrissat B."/>
            <person name="Kuo A."/>
            <person name="Liang C."/>
            <person name="Lipzen A."/>
            <person name="Lutzoni F."/>
            <person name="Magnuson J."/>
            <person name="Mondo S."/>
            <person name="Nolan M."/>
            <person name="Ohm R."/>
            <person name="Pangilinan J."/>
            <person name="Park H.-J."/>
            <person name="Ramirez L."/>
            <person name="Alfaro M."/>
            <person name="Sun H."/>
            <person name="Tritt A."/>
            <person name="Yoshinaga Y."/>
            <person name="Zwiers L.-H."/>
            <person name="Turgeon B.G."/>
            <person name="Goodwin S.B."/>
            <person name="Spatafora J.W."/>
            <person name="Crous P.W."/>
            <person name="Grigoriev I.V."/>
        </authorList>
    </citation>
    <scope>NUCLEOTIDE SEQUENCE</scope>
    <source>
        <strain evidence="1">P77</strain>
    </source>
</reference>
<evidence type="ECO:0000313" key="2">
    <source>
        <dbReference type="Proteomes" id="UP000800040"/>
    </source>
</evidence>
<sequence>MYSMLKNGSVTPQKQRMEEGATLLERAQKAIDMRRPKEGQYGASCVAGRRFVKSRKGSLAEVGVRRTLAMGMKEGM</sequence>
<gene>
    <name evidence="1" type="ORF">BDW02DRAFT_563945</name>
</gene>
<dbReference type="AlphaFoldDB" id="A0A6A5KZR8"/>
<keyword evidence="2" id="KW-1185">Reference proteome</keyword>
<protein>
    <submittedName>
        <fullName evidence="1">Uncharacterized protein</fullName>
    </submittedName>
</protein>
<accession>A0A6A5KZR8</accession>
<dbReference type="EMBL" id="ML975245">
    <property type="protein sequence ID" value="KAF1839403.1"/>
    <property type="molecule type" value="Genomic_DNA"/>
</dbReference>
<name>A0A6A5KZR8_9PLEO</name>
<organism evidence="1 2">
    <name type="scientific">Decorospora gaudefroyi</name>
    <dbReference type="NCBI Taxonomy" id="184978"/>
    <lineage>
        <taxon>Eukaryota</taxon>
        <taxon>Fungi</taxon>
        <taxon>Dikarya</taxon>
        <taxon>Ascomycota</taxon>
        <taxon>Pezizomycotina</taxon>
        <taxon>Dothideomycetes</taxon>
        <taxon>Pleosporomycetidae</taxon>
        <taxon>Pleosporales</taxon>
        <taxon>Pleosporineae</taxon>
        <taxon>Pleosporaceae</taxon>
        <taxon>Decorospora</taxon>
    </lineage>
</organism>